<comment type="caution">
    <text evidence="1">The sequence shown here is derived from an EMBL/GenBank/DDBJ whole genome shotgun (WGS) entry which is preliminary data.</text>
</comment>
<name>I8J2T7_9BACL</name>
<evidence type="ECO:0000313" key="1">
    <source>
        <dbReference type="EMBL" id="EIT86061.1"/>
    </source>
</evidence>
<reference evidence="1 2" key="1">
    <citation type="journal article" date="2012" name="J. Bacteriol.">
        <title>Genome of Bacillus macauensis ZFHKF-1, a Long-Chain-Forming Bacterium.</title>
        <authorList>
            <person name="Cai L."/>
            <person name="Zhang T."/>
        </authorList>
    </citation>
    <scope>NUCLEOTIDE SEQUENCE [LARGE SCALE GENOMIC DNA]</scope>
    <source>
        <strain evidence="1 2">ZFHKF-1</strain>
    </source>
</reference>
<keyword evidence="2" id="KW-1185">Reference proteome</keyword>
<dbReference type="Proteomes" id="UP000004080">
    <property type="component" value="Unassembled WGS sequence"/>
</dbReference>
<dbReference type="STRING" id="1196324.A374_07066"/>
<dbReference type="RefSeq" id="WP_007201510.1">
    <property type="nucleotide sequence ID" value="NZ_AKKV01000023.1"/>
</dbReference>
<proteinExistence type="predicted"/>
<sequence length="74" mass="8534">MNVWKLMKGTAIIVPALVIGIAASKRKKKKQEAIVDAEPLEIDQEEVIRMAREEARKWQDQEQTVTKKEDMVKN</sequence>
<protein>
    <submittedName>
        <fullName evidence="1">Uncharacterized protein</fullName>
    </submittedName>
</protein>
<dbReference type="PATRIC" id="fig|1196324.3.peg.1447"/>
<dbReference type="EMBL" id="AKKV01000023">
    <property type="protein sequence ID" value="EIT86061.1"/>
    <property type="molecule type" value="Genomic_DNA"/>
</dbReference>
<evidence type="ECO:0000313" key="2">
    <source>
        <dbReference type="Proteomes" id="UP000004080"/>
    </source>
</evidence>
<dbReference type="AlphaFoldDB" id="I8J2T7"/>
<gene>
    <name evidence="1" type="ORF">A374_07066</name>
</gene>
<accession>I8J2T7</accession>
<organism evidence="1 2">
    <name type="scientific">Fictibacillus macauensis ZFHKF-1</name>
    <dbReference type="NCBI Taxonomy" id="1196324"/>
    <lineage>
        <taxon>Bacteria</taxon>
        <taxon>Bacillati</taxon>
        <taxon>Bacillota</taxon>
        <taxon>Bacilli</taxon>
        <taxon>Bacillales</taxon>
        <taxon>Fictibacillaceae</taxon>
        <taxon>Fictibacillus</taxon>
    </lineage>
</organism>